<protein>
    <recommendedName>
        <fullName evidence="3">glucose-6-phosphate isomerase</fullName>
        <ecNumber evidence="3">5.3.1.9</ecNumber>
    </recommendedName>
</protein>
<evidence type="ECO:0000313" key="8">
    <source>
        <dbReference type="EMBL" id="VAX07636.1"/>
    </source>
</evidence>
<evidence type="ECO:0000256" key="3">
    <source>
        <dbReference type="ARBA" id="ARBA00011952"/>
    </source>
</evidence>
<dbReference type="PRINTS" id="PR00662">
    <property type="entry name" value="G6PISOMERASE"/>
</dbReference>
<name>A0A3B1ANW5_9ZZZZ</name>
<comment type="pathway">
    <text evidence="1">Carbohydrate degradation; glycolysis; D-glyceraldehyde 3-phosphate and glycerone phosphate from D-glucose: step 2/4.</text>
</comment>
<dbReference type="PROSITE" id="PS51463">
    <property type="entry name" value="P_GLUCOSE_ISOMERASE_3"/>
    <property type="match status" value="1"/>
</dbReference>
<dbReference type="AlphaFoldDB" id="A0A3B1ANW5"/>
<dbReference type="PANTHER" id="PTHR11469">
    <property type="entry name" value="GLUCOSE-6-PHOSPHATE ISOMERASE"/>
    <property type="match status" value="1"/>
</dbReference>
<proteinExistence type="inferred from homology"/>
<comment type="catalytic activity">
    <reaction evidence="7">
        <text>alpha-D-glucose 6-phosphate = beta-D-fructose 6-phosphate</text>
        <dbReference type="Rhea" id="RHEA:11816"/>
        <dbReference type="ChEBI" id="CHEBI:57634"/>
        <dbReference type="ChEBI" id="CHEBI:58225"/>
        <dbReference type="EC" id="5.3.1.9"/>
    </reaction>
</comment>
<dbReference type="InterPro" id="IPR001672">
    <property type="entry name" value="G6P_Isomerase"/>
</dbReference>
<dbReference type="SUPFAM" id="SSF53697">
    <property type="entry name" value="SIS domain"/>
    <property type="match status" value="1"/>
</dbReference>
<dbReference type="GO" id="GO:0048029">
    <property type="term" value="F:monosaccharide binding"/>
    <property type="evidence" value="ECO:0007669"/>
    <property type="project" value="TreeGrafter"/>
</dbReference>
<dbReference type="CDD" id="cd05016">
    <property type="entry name" value="SIS_PGI_2"/>
    <property type="match status" value="1"/>
</dbReference>
<evidence type="ECO:0000256" key="5">
    <source>
        <dbReference type="ARBA" id="ARBA00023152"/>
    </source>
</evidence>
<dbReference type="InterPro" id="IPR046348">
    <property type="entry name" value="SIS_dom_sf"/>
</dbReference>
<dbReference type="EC" id="5.3.1.9" evidence="3"/>
<dbReference type="PROSITE" id="PS00765">
    <property type="entry name" value="P_GLUCOSE_ISOMERASE_1"/>
    <property type="match status" value="1"/>
</dbReference>
<comment type="similarity">
    <text evidence="2">Belongs to the GPI family.</text>
</comment>
<sequence>MPKRCRHTDVFIKIMTLLNQTKAWYALQDHWREMSSAHMRDLFEEDQERFEAMSIQSCGMLLDYSKNIINRKTLPLLLNLAETADVSGWIRRMFAGDRINTTENRAVLHVALRNCSDRPMWLDGEDVMPAVRDVLDHMEIFSNAVRDGEWTGYSGRRITDVVNIGIGGSNLGPLMVTEALRHYQSQGLRVHFVSNVDGTHIAETLKPLNPETTLFIIASKTFTTQETLTNAHTARKWCLRALRDEACITKHFVAVSTNREAVGEFGIDPDNMFGFWDWVGGRYSLWSAIGLPIAIAVGMGQFRELLAGAHEMDQHFWTADLSENMPVIMALLGVWYTNFAGTTTHAVLPYDQYLRYLPAYLQQADMESNGKRVMRDGNAVEYATGPVVWGAAGTDGQHAFYQLIHQGTRLIPADFIAPVMSHNPVGDQHQKLLSNFLAQTEALMKGRSRDEARAELELSCLGAEEIVDLLPHKVFPGNKPTNSILIDKLTPRRLGSLIALYEHKIFVQGIIWNINSFDQWGVELGKQLAGVILDELNGEISAAEHDDSTRNLIDYCKCHSVSGN</sequence>
<evidence type="ECO:0000256" key="2">
    <source>
        <dbReference type="ARBA" id="ARBA00006604"/>
    </source>
</evidence>
<dbReference type="GO" id="GO:0005829">
    <property type="term" value="C:cytosol"/>
    <property type="evidence" value="ECO:0007669"/>
    <property type="project" value="TreeGrafter"/>
</dbReference>
<evidence type="ECO:0000256" key="1">
    <source>
        <dbReference type="ARBA" id="ARBA00004926"/>
    </source>
</evidence>
<dbReference type="Gene3D" id="1.10.1390.10">
    <property type="match status" value="1"/>
</dbReference>
<dbReference type="InterPro" id="IPR035482">
    <property type="entry name" value="SIS_PGI_2"/>
</dbReference>
<keyword evidence="5" id="KW-0324">Glycolysis</keyword>
<keyword evidence="6 8" id="KW-0413">Isomerase</keyword>
<dbReference type="PANTHER" id="PTHR11469:SF1">
    <property type="entry name" value="GLUCOSE-6-PHOSPHATE ISOMERASE"/>
    <property type="match status" value="1"/>
</dbReference>
<evidence type="ECO:0000256" key="6">
    <source>
        <dbReference type="ARBA" id="ARBA00023235"/>
    </source>
</evidence>
<evidence type="ECO:0000256" key="7">
    <source>
        <dbReference type="ARBA" id="ARBA00029321"/>
    </source>
</evidence>
<dbReference type="InterPro" id="IPR035476">
    <property type="entry name" value="SIS_PGI_1"/>
</dbReference>
<dbReference type="GO" id="GO:0004347">
    <property type="term" value="F:glucose-6-phosphate isomerase activity"/>
    <property type="evidence" value="ECO:0007669"/>
    <property type="project" value="UniProtKB-EC"/>
</dbReference>
<gene>
    <name evidence="8" type="ORF">MNBD_GAMMA26-1383</name>
</gene>
<dbReference type="HAMAP" id="MF_00473">
    <property type="entry name" value="G6P_isomerase"/>
    <property type="match status" value="1"/>
</dbReference>
<dbReference type="GO" id="GO:0097367">
    <property type="term" value="F:carbohydrate derivative binding"/>
    <property type="evidence" value="ECO:0007669"/>
    <property type="project" value="InterPro"/>
</dbReference>
<dbReference type="GO" id="GO:0051156">
    <property type="term" value="P:glucose 6-phosphate metabolic process"/>
    <property type="evidence" value="ECO:0007669"/>
    <property type="project" value="TreeGrafter"/>
</dbReference>
<dbReference type="InterPro" id="IPR018189">
    <property type="entry name" value="Phosphoglucose_isomerase_CS"/>
</dbReference>
<dbReference type="Pfam" id="PF00342">
    <property type="entry name" value="PGI"/>
    <property type="match status" value="1"/>
</dbReference>
<dbReference type="UniPathway" id="UPA00109">
    <property type="reaction ID" value="UER00181"/>
</dbReference>
<reference evidence="8" key="1">
    <citation type="submission" date="2018-06" db="EMBL/GenBank/DDBJ databases">
        <authorList>
            <person name="Zhirakovskaya E."/>
        </authorList>
    </citation>
    <scope>NUCLEOTIDE SEQUENCE</scope>
</reference>
<dbReference type="Gene3D" id="3.40.50.10490">
    <property type="entry name" value="Glucose-6-phosphate isomerase like protein, domain 1"/>
    <property type="match status" value="2"/>
</dbReference>
<dbReference type="InterPro" id="IPR023096">
    <property type="entry name" value="G6P_Isomerase_C"/>
</dbReference>
<dbReference type="PROSITE" id="PS00174">
    <property type="entry name" value="P_GLUCOSE_ISOMERASE_2"/>
    <property type="match status" value="1"/>
</dbReference>
<dbReference type="GO" id="GO:0006094">
    <property type="term" value="P:gluconeogenesis"/>
    <property type="evidence" value="ECO:0007669"/>
    <property type="project" value="UniProtKB-KW"/>
</dbReference>
<dbReference type="CDD" id="cd05015">
    <property type="entry name" value="SIS_PGI_1"/>
    <property type="match status" value="1"/>
</dbReference>
<keyword evidence="4" id="KW-0312">Gluconeogenesis</keyword>
<dbReference type="FunFam" id="3.40.50.10490:FF:000004">
    <property type="entry name" value="Glucose-6-phosphate isomerase"/>
    <property type="match status" value="1"/>
</dbReference>
<dbReference type="EMBL" id="UOFX01000027">
    <property type="protein sequence ID" value="VAX07636.1"/>
    <property type="molecule type" value="Genomic_DNA"/>
</dbReference>
<evidence type="ECO:0000256" key="4">
    <source>
        <dbReference type="ARBA" id="ARBA00022432"/>
    </source>
</evidence>
<dbReference type="NCBIfam" id="NF001211">
    <property type="entry name" value="PRK00179.1"/>
    <property type="match status" value="1"/>
</dbReference>
<dbReference type="GO" id="GO:0006096">
    <property type="term" value="P:glycolytic process"/>
    <property type="evidence" value="ECO:0007669"/>
    <property type="project" value="UniProtKB-UniPathway"/>
</dbReference>
<organism evidence="8">
    <name type="scientific">hydrothermal vent metagenome</name>
    <dbReference type="NCBI Taxonomy" id="652676"/>
    <lineage>
        <taxon>unclassified sequences</taxon>
        <taxon>metagenomes</taxon>
        <taxon>ecological metagenomes</taxon>
    </lineage>
</organism>
<accession>A0A3B1ANW5</accession>